<dbReference type="EMBL" id="KZ613948">
    <property type="protein sequence ID" value="PMD38478.1"/>
    <property type="molecule type" value="Genomic_DNA"/>
</dbReference>
<evidence type="ECO:0000313" key="3">
    <source>
        <dbReference type="EMBL" id="PMD38478.1"/>
    </source>
</evidence>
<feature type="region of interest" description="Disordered" evidence="1">
    <location>
        <begin position="1"/>
        <end position="88"/>
    </location>
</feature>
<dbReference type="InterPro" id="IPR036389">
    <property type="entry name" value="RNase_III_sf"/>
</dbReference>
<accession>A0A2J6RIZ3</accession>
<proteinExistence type="predicted"/>
<dbReference type="GO" id="GO:0004525">
    <property type="term" value="F:ribonuclease III activity"/>
    <property type="evidence" value="ECO:0007669"/>
    <property type="project" value="InterPro"/>
</dbReference>
<protein>
    <recommendedName>
        <fullName evidence="2">RNase III domain-containing protein</fullName>
    </recommendedName>
</protein>
<dbReference type="GO" id="GO:0006396">
    <property type="term" value="P:RNA processing"/>
    <property type="evidence" value="ECO:0007669"/>
    <property type="project" value="InterPro"/>
</dbReference>
<dbReference type="OrthoDB" id="67027at2759"/>
<feature type="compositionally biased region" description="Low complexity" evidence="1">
    <location>
        <begin position="38"/>
        <end position="57"/>
    </location>
</feature>
<dbReference type="InterPro" id="IPR000999">
    <property type="entry name" value="RNase_III_dom"/>
</dbReference>
<evidence type="ECO:0000256" key="1">
    <source>
        <dbReference type="SAM" id="MobiDB-lite"/>
    </source>
</evidence>
<evidence type="ECO:0000313" key="4">
    <source>
        <dbReference type="Proteomes" id="UP000235786"/>
    </source>
</evidence>
<dbReference type="CDD" id="cd00593">
    <property type="entry name" value="RIBOc"/>
    <property type="match status" value="1"/>
</dbReference>
<dbReference type="SUPFAM" id="SSF69065">
    <property type="entry name" value="RNase III domain-like"/>
    <property type="match status" value="1"/>
</dbReference>
<dbReference type="Pfam" id="PF00636">
    <property type="entry name" value="Ribonuclease_3"/>
    <property type="match status" value="1"/>
</dbReference>
<organism evidence="3 4">
    <name type="scientific">Hyaloscypha variabilis (strain UAMH 11265 / GT02V1 / F)</name>
    <name type="common">Meliniomyces variabilis</name>
    <dbReference type="NCBI Taxonomy" id="1149755"/>
    <lineage>
        <taxon>Eukaryota</taxon>
        <taxon>Fungi</taxon>
        <taxon>Dikarya</taxon>
        <taxon>Ascomycota</taxon>
        <taxon>Pezizomycotina</taxon>
        <taxon>Leotiomycetes</taxon>
        <taxon>Helotiales</taxon>
        <taxon>Hyaloscyphaceae</taxon>
        <taxon>Hyaloscypha</taxon>
        <taxon>Hyaloscypha variabilis</taxon>
    </lineage>
</organism>
<keyword evidence="4" id="KW-1185">Reference proteome</keyword>
<dbReference type="Proteomes" id="UP000235786">
    <property type="component" value="Unassembled WGS sequence"/>
</dbReference>
<dbReference type="SMART" id="SM00535">
    <property type="entry name" value="RIBOc"/>
    <property type="match status" value="1"/>
</dbReference>
<name>A0A2J6RIZ3_HYAVF</name>
<gene>
    <name evidence="3" type="ORF">L207DRAFT_531366</name>
</gene>
<sequence length="296" mass="32477">MSGPQRPDNFEAYQDMSSEDPPHPGRPSSTDSWERPRSPSLVSKYSVSSSKYSLHSPNPAPSSPTLTSYSKPEGGLGDKPESTGAGTAVAERVWPSHQESGGHRTEPTLIRGIWSTVGSGASQWLLAIQVILQYEFTNPDLLEEALESPGSGVNCVGKSHRHFSNGNKGLANVGEMVMKLVLTDQCYLFKIPDGDVFNILEKLIGRKNLAYVCWKSKIEKFVRRKKPLRPTKRKNILFLMKDDASREDPSRTAARAMRAIVGAVYYDGGLQAARRVIAELGLIIKPGLGNVEVQVK</sequence>
<evidence type="ECO:0000259" key="2">
    <source>
        <dbReference type="SMART" id="SM00535"/>
    </source>
</evidence>
<feature type="domain" description="RNase III" evidence="2">
    <location>
        <begin position="140"/>
        <end position="289"/>
    </location>
</feature>
<reference evidence="3 4" key="1">
    <citation type="submission" date="2016-04" db="EMBL/GenBank/DDBJ databases">
        <title>A degradative enzymes factory behind the ericoid mycorrhizal symbiosis.</title>
        <authorList>
            <consortium name="DOE Joint Genome Institute"/>
            <person name="Martino E."/>
            <person name="Morin E."/>
            <person name="Grelet G."/>
            <person name="Kuo A."/>
            <person name="Kohler A."/>
            <person name="Daghino S."/>
            <person name="Barry K."/>
            <person name="Choi C."/>
            <person name="Cichocki N."/>
            <person name="Clum A."/>
            <person name="Copeland A."/>
            <person name="Hainaut M."/>
            <person name="Haridas S."/>
            <person name="Labutti K."/>
            <person name="Lindquist E."/>
            <person name="Lipzen A."/>
            <person name="Khouja H.-R."/>
            <person name="Murat C."/>
            <person name="Ohm R."/>
            <person name="Olson A."/>
            <person name="Spatafora J."/>
            <person name="Veneault-Fourrey C."/>
            <person name="Henrissat B."/>
            <person name="Grigoriev I."/>
            <person name="Martin F."/>
            <person name="Perotto S."/>
        </authorList>
    </citation>
    <scope>NUCLEOTIDE SEQUENCE [LARGE SCALE GENOMIC DNA]</scope>
    <source>
        <strain evidence="3 4">F</strain>
    </source>
</reference>
<dbReference type="AlphaFoldDB" id="A0A2J6RIZ3"/>
<dbReference type="Gene3D" id="1.10.1520.10">
    <property type="entry name" value="Ribonuclease III domain"/>
    <property type="match status" value="1"/>
</dbReference>